<dbReference type="SUPFAM" id="SSF89447">
    <property type="entry name" value="AbrB/MazE/MraZ-like"/>
    <property type="match status" value="1"/>
</dbReference>
<organism evidence="1 2">
    <name type="scientific">Lichenicola cladoniae</name>
    <dbReference type="NCBI Taxonomy" id="1484109"/>
    <lineage>
        <taxon>Bacteria</taxon>
        <taxon>Pseudomonadati</taxon>
        <taxon>Pseudomonadota</taxon>
        <taxon>Alphaproteobacteria</taxon>
        <taxon>Acetobacterales</taxon>
        <taxon>Acetobacteraceae</taxon>
        <taxon>Lichenicola</taxon>
    </lineage>
</organism>
<dbReference type="AlphaFoldDB" id="A0A6M8I1J3"/>
<keyword evidence="1" id="KW-0614">Plasmid</keyword>
<evidence type="ECO:0000313" key="2">
    <source>
        <dbReference type="Proteomes" id="UP000500767"/>
    </source>
</evidence>
<dbReference type="RefSeq" id="WP_171837211.1">
    <property type="nucleotide sequence ID" value="NZ_CP053713.1"/>
</dbReference>
<geneLocation type="plasmid" evidence="1 2">
    <name>unnamed6</name>
</geneLocation>
<dbReference type="Proteomes" id="UP000500767">
    <property type="component" value="Plasmid unnamed6"/>
</dbReference>
<sequence>MITSRLTSKAQTTILQPVRVALHLHEGDEIANVIEARRVVLTDDSLSTFLEWDSSADVEAYAAL</sequence>
<dbReference type="KEGG" id="lck:HN018_27990"/>
<evidence type="ECO:0000313" key="1">
    <source>
        <dbReference type="EMBL" id="QKE93965.1"/>
    </source>
</evidence>
<reference evidence="1 2" key="1">
    <citation type="journal article" date="2014" name="World J. Microbiol. Biotechnol.">
        <title>Biodiversity and physiological characteristics of Antarctic and Arctic lichens-associated bacteria.</title>
        <authorList>
            <person name="Lee Y.M."/>
            <person name="Kim E.H."/>
            <person name="Lee H.K."/>
            <person name="Hong S.G."/>
        </authorList>
    </citation>
    <scope>NUCLEOTIDE SEQUENCE [LARGE SCALE GENOMIC DNA]</scope>
    <source>
        <strain evidence="1 2">PAMC 26569</strain>
        <plasmid evidence="1">unnamed6</plasmid>
    </source>
</reference>
<dbReference type="Gene3D" id="2.10.260.10">
    <property type="match status" value="1"/>
</dbReference>
<dbReference type="EMBL" id="CP053713">
    <property type="protein sequence ID" value="QKE93965.1"/>
    <property type="molecule type" value="Genomic_DNA"/>
</dbReference>
<dbReference type="InterPro" id="IPR037914">
    <property type="entry name" value="SpoVT-AbrB_sf"/>
</dbReference>
<keyword evidence="2" id="KW-1185">Reference proteome</keyword>
<gene>
    <name evidence="1" type="ORF">HN018_27990</name>
</gene>
<accession>A0A6M8I1J3</accession>
<proteinExistence type="predicted"/>
<protein>
    <submittedName>
        <fullName evidence="1">Transcriptional regulator</fullName>
    </submittedName>
</protein>
<name>A0A6M8I1J3_9PROT</name>